<dbReference type="GeneID" id="63840411"/>
<reference evidence="1" key="1">
    <citation type="journal article" date="2020" name="Phytopathology">
        <title>Genome sequence of the chestnut blight fungus Cryphonectria parasitica EP155: A fundamental resource for an archetypical invasive plant pathogen.</title>
        <authorList>
            <person name="Crouch J.A."/>
            <person name="Dawe A."/>
            <person name="Aerts A."/>
            <person name="Barry K."/>
            <person name="Churchill A.C.L."/>
            <person name="Grimwood J."/>
            <person name="Hillman B."/>
            <person name="Milgroom M.G."/>
            <person name="Pangilinan J."/>
            <person name="Smith M."/>
            <person name="Salamov A."/>
            <person name="Schmutz J."/>
            <person name="Yadav J."/>
            <person name="Grigoriev I.V."/>
            <person name="Nuss D."/>
        </authorList>
    </citation>
    <scope>NUCLEOTIDE SEQUENCE</scope>
    <source>
        <strain evidence="1">EP155</strain>
    </source>
</reference>
<evidence type="ECO:0000313" key="2">
    <source>
        <dbReference type="Proteomes" id="UP000803844"/>
    </source>
</evidence>
<dbReference type="Proteomes" id="UP000803844">
    <property type="component" value="Unassembled WGS sequence"/>
</dbReference>
<name>A0A9P5CPL7_CRYP1</name>
<protein>
    <submittedName>
        <fullName evidence="1">Uncharacterized protein</fullName>
    </submittedName>
</protein>
<organism evidence="1 2">
    <name type="scientific">Cryphonectria parasitica (strain ATCC 38755 / EP155)</name>
    <dbReference type="NCBI Taxonomy" id="660469"/>
    <lineage>
        <taxon>Eukaryota</taxon>
        <taxon>Fungi</taxon>
        <taxon>Dikarya</taxon>
        <taxon>Ascomycota</taxon>
        <taxon>Pezizomycotina</taxon>
        <taxon>Sordariomycetes</taxon>
        <taxon>Sordariomycetidae</taxon>
        <taxon>Diaporthales</taxon>
        <taxon>Cryphonectriaceae</taxon>
        <taxon>Cryphonectria-Endothia species complex</taxon>
        <taxon>Cryphonectria</taxon>
    </lineage>
</organism>
<accession>A0A9P5CPL7</accession>
<dbReference type="RefSeq" id="XP_040776267.1">
    <property type="nucleotide sequence ID" value="XM_040923282.1"/>
</dbReference>
<dbReference type="AlphaFoldDB" id="A0A9P5CPL7"/>
<gene>
    <name evidence="1" type="ORF">M406DRAFT_355861</name>
</gene>
<dbReference type="EMBL" id="MU032347">
    <property type="protein sequence ID" value="KAF3765306.1"/>
    <property type="molecule type" value="Genomic_DNA"/>
</dbReference>
<sequence>MSLQLTRTDFNPTFQDVLIAKSILRGLRLPVFPHQLPEELALLILSFAAYQTRITDRRVEVLQYEANDFWEPGPIASVAGLYLTTQPLPAACHHVSWITIQMRAADQGWASFGGDGTYENSHTWFEVSILHPVADHTAEVVVEEPLELALAHTFRSPTDARQELRERGWAIVERDGRSSWKVHHNITARREWHDYRVDWRAGIHIQTQEPMAAGSGEGFLDALGPGARVALWARAEQQAWRVKVAEAVIEMGVEYY</sequence>
<evidence type="ECO:0000313" key="1">
    <source>
        <dbReference type="EMBL" id="KAF3765306.1"/>
    </source>
</evidence>
<keyword evidence="2" id="KW-1185">Reference proteome</keyword>
<dbReference type="OrthoDB" id="66095at2759"/>
<comment type="caution">
    <text evidence="1">The sequence shown here is derived from an EMBL/GenBank/DDBJ whole genome shotgun (WGS) entry which is preliminary data.</text>
</comment>
<proteinExistence type="predicted"/>